<name>A0A8K0KBQ3_LADFU</name>
<organism evidence="1 2">
    <name type="scientific">Ladona fulva</name>
    <name type="common">Scarce chaser dragonfly</name>
    <name type="synonym">Libellula fulva</name>
    <dbReference type="NCBI Taxonomy" id="123851"/>
    <lineage>
        <taxon>Eukaryota</taxon>
        <taxon>Metazoa</taxon>
        <taxon>Ecdysozoa</taxon>
        <taxon>Arthropoda</taxon>
        <taxon>Hexapoda</taxon>
        <taxon>Insecta</taxon>
        <taxon>Pterygota</taxon>
        <taxon>Palaeoptera</taxon>
        <taxon>Odonata</taxon>
        <taxon>Epiprocta</taxon>
        <taxon>Anisoptera</taxon>
        <taxon>Libelluloidea</taxon>
        <taxon>Libellulidae</taxon>
        <taxon>Ladona</taxon>
    </lineage>
</organism>
<dbReference type="Proteomes" id="UP000792457">
    <property type="component" value="Unassembled WGS sequence"/>
</dbReference>
<gene>
    <name evidence="1" type="ORF">J437_LFUL011968</name>
</gene>
<sequence>MLSQIVTGDETWVSHITPESKQPSMEWCHISSPVKVKAKNVTVQDHAKPALGQARCFASGVYDMRNNHK</sequence>
<comment type="caution">
    <text evidence="1">The sequence shown here is derived from an EMBL/GenBank/DDBJ whole genome shotgun (WGS) entry which is preliminary data.</text>
</comment>
<proteinExistence type="predicted"/>
<protein>
    <submittedName>
        <fullName evidence="1">Uncharacterized protein</fullName>
    </submittedName>
</protein>
<dbReference type="OrthoDB" id="10017160at2759"/>
<dbReference type="AlphaFoldDB" id="A0A8K0KBQ3"/>
<reference evidence="1" key="2">
    <citation type="submission" date="2017-10" db="EMBL/GenBank/DDBJ databases">
        <title>Ladona fulva Genome sequencing and assembly.</title>
        <authorList>
            <person name="Murali S."/>
            <person name="Richards S."/>
            <person name="Bandaranaike D."/>
            <person name="Bellair M."/>
            <person name="Blankenburg K."/>
            <person name="Chao H."/>
            <person name="Dinh H."/>
            <person name="Doddapaneni H."/>
            <person name="Dugan-Rocha S."/>
            <person name="Elkadiri S."/>
            <person name="Gnanaolivu R."/>
            <person name="Hernandez B."/>
            <person name="Skinner E."/>
            <person name="Javaid M."/>
            <person name="Lee S."/>
            <person name="Li M."/>
            <person name="Ming W."/>
            <person name="Munidasa M."/>
            <person name="Muniz J."/>
            <person name="Nguyen L."/>
            <person name="Hughes D."/>
            <person name="Osuji N."/>
            <person name="Pu L.-L."/>
            <person name="Puazo M."/>
            <person name="Qu C."/>
            <person name="Quiroz J."/>
            <person name="Raj R."/>
            <person name="Weissenberger G."/>
            <person name="Xin Y."/>
            <person name="Zou X."/>
            <person name="Han Y."/>
            <person name="Worley K."/>
            <person name="Muzny D."/>
            <person name="Gibbs R."/>
        </authorList>
    </citation>
    <scope>NUCLEOTIDE SEQUENCE</scope>
    <source>
        <strain evidence="1">Sampled in the wild</strain>
    </source>
</reference>
<evidence type="ECO:0000313" key="1">
    <source>
        <dbReference type="EMBL" id="KAG8232224.1"/>
    </source>
</evidence>
<reference evidence="1" key="1">
    <citation type="submission" date="2013-04" db="EMBL/GenBank/DDBJ databases">
        <authorList>
            <person name="Qu J."/>
            <person name="Murali S.C."/>
            <person name="Bandaranaike D."/>
            <person name="Bellair M."/>
            <person name="Blankenburg K."/>
            <person name="Chao H."/>
            <person name="Dinh H."/>
            <person name="Doddapaneni H."/>
            <person name="Downs B."/>
            <person name="Dugan-Rocha S."/>
            <person name="Elkadiri S."/>
            <person name="Gnanaolivu R.D."/>
            <person name="Hernandez B."/>
            <person name="Javaid M."/>
            <person name="Jayaseelan J.C."/>
            <person name="Lee S."/>
            <person name="Li M."/>
            <person name="Ming W."/>
            <person name="Munidasa M."/>
            <person name="Muniz J."/>
            <person name="Nguyen L."/>
            <person name="Ongeri F."/>
            <person name="Osuji N."/>
            <person name="Pu L.-L."/>
            <person name="Puazo M."/>
            <person name="Qu C."/>
            <person name="Quiroz J."/>
            <person name="Raj R."/>
            <person name="Weissenberger G."/>
            <person name="Xin Y."/>
            <person name="Zou X."/>
            <person name="Han Y."/>
            <person name="Richards S."/>
            <person name="Worley K."/>
            <person name="Muzny D."/>
            <person name="Gibbs R."/>
        </authorList>
    </citation>
    <scope>NUCLEOTIDE SEQUENCE</scope>
    <source>
        <strain evidence="1">Sampled in the wild</strain>
    </source>
</reference>
<keyword evidence="2" id="KW-1185">Reference proteome</keyword>
<evidence type="ECO:0000313" key="2">
    <source>
        <dbReference type="Proteomes" id="UP000792457"/>
    </source>
</evidence>
<accession>A0A8K0KBQ3</accession>
<dbReference type="EMBL" id="KZ308604">
    <property type="protein sequence ID" value="KAG8232224.1"/>
    <property type="molecule type" value="Genomic_DNA"/>
</dbReference>